<evidence type="ECO:0000313" key="2">
    <source>
        <dbReference type="WBParaSite" id="RSKR_0000155900.1"/>
    </source>
</evidence>
<proteinExistence type="predicted"/>
<protein>
    <submittedName>
        <fullName evidence="2">Sulfatase domain-containing protein</fullName>
    </submittedName>
</protein>
<organism evidence="1 2">
    <name type="scientific">Rhabditophanes sp. KR3021</name>
    <dbReference type="NCBI Taxonomy" id="114890"/>
    <lineage>
        <taxon>Eukaryota</taxon>
        <taxon>Metazoa</taxon>
        <taxon>Ecdysozoa</taxon>
        <taxon>Nematoda</taxon>
        <taxon>Chromadorea</taxon>
        <taxon>Rhabditida</taxon>
        <taxon>Tylenchina</taxon>
        <taxon>Panagrolaimomorpha</taxon>
        <taxon>Strongyloidoidea</taxon>
        <taxon>Alloionematidae</taxon>
        <taxon>Rhabditophanes</taxon>
    </lineage>
</organism>
<dbReference type="Proteomes" id="UP000095286">
    <property type="component" value="Unplaced"/>
</dbReference>
<sequence>MWKIFPYDDEFAEFFKTNEKAFDDSFLFVMGDHGHRMASFSYTPEGRYERNNPYFYVSVPKNLRDNKELRKNLNDNTNKHTSHFDTYATILDILTEAGRTNFTNLKPFDLSTIVNDTIKGKSLFRPIDESTRDCYNMLVPSRYCLCEPKFNPLLSNASINIKNYLQDAFTKEINLKLENDNLKDKCALMFLDPKEPFKVEYTITKTLKLVFKVDAVTSPGKAKYLAYFDEDMRLISPEITRQNVYKDQAEVCEKISEFRKYCYCKSLLRKNEIVKSIN</sequence>
<accession>A0AC35TKI5</accession>
<name>A0AC35TKI5_9BILA</name>
<evidence type="ECO:0000313" key="1">
    <source>
        <dbReference type="Proteomes" id="UP000095286"/>
    </source>
</evidence>
<dbReference type="WBParaSite" id="RSKR_0000155900.1">
    <property type="protein sequence ID" value="RSKR_0000155900.1"/>
    <property type="gene ID" value="RSKR_0000155900"/>
</dbReference>
<reference evidence="2" key="1">
    <citation type="submission" date="2016-11" db="UniProtKB">
        <authorList>
            <consortium name="WormBaseParasite"/>
        </authorList>
    </citation>
    <scope>IDENTIFICATION</scope>
    <source>
        <strain evidence="2">KR3021</strain>
    </source>
</reference>